<evidence type="ECO:0000256" key="4">
    <source>
        <dbReference type="ARBA" id="ARBA00022692"/>
    </source>
</evidence>
<evidence type="ECO:0000256" key="1">
    <source>
        <dbReference type="ARBA" id="ARBA00004382"/>
    </source>
</evidence>
<reference evidence="15" key="1">
    <citation type="submission" date="2017-03" db="EMBL/GenBank/DDBJ databases">
        <title>Novel pathways for hydrocarbon cycling and metabolic interdependencies in hydrothermal sediment communities.</title>
        <authorList>
            <person name="Dombrowski N."/>
            <person name="Seitz K."/>
            <person name="Teske A."/>
            <person name="Baker B."/>
        </authorList>
    </citation>
    <scope>NUCLEOTIDE SEQUENCE [LARGE SCALE GENOMIC DNA]</scope>
</reference>
<evidence type="ECO:0000256" key="10">
    <source>
        <dbReference type="ARBA" id="ARBA00042775"/>
    </source>
</evidence>
<dbReference type="AlphaFoldDB" id="A0A1W9S1B0"/>
<keyword evidence="11" id="KW-0697">Rotamase</keyword>
<name>A0A1W9S1B0_9BACT</name>
<dbReference type="PANTHER" id="PTHR47529:SF1">
    <property type="entry name" value="PERIPLASMIC CHAPERONE PPID"/>
    <property type="match status" value="1"/>
</dbReference>
<evidence type="ECO:0000256" key="8">
    <source>
        <dbReference type="ARBA" id="ARBA00038408"/>
    </source>
</evidence>
<feature type="domain" description="PpiC" evidence="13">
    <location>
        <begin position="274"/>
        <end position="376"/>
    </location>
</feature>
<dbReference type="PROSITE" id="PS01096">
    <property type="entry name" value="PPIC_PPIASE_1"/>
    <property type="match status" value="1"/>
</dbReference>
<comment type="caution">
    <text evidence="14">The sequence shown here is derived from an EMBL/GenBank/DDBJ whole genome shotgun (WGS) entry which is preliminary data.</text>
</comment>
<evidence type="ECO:0000256" key="9">
    <source>
        <dbReference type="ARBA" id="ARBA00040743"/>
    </source>
</evidence>
<accession>A0A1W9S1B0</accession>
<dbReference type="InterPro" id="IPR027304">
    <property type="entry name" value="Trigger_fact/SurA_dom_sf"/>
</dbReference>
<dbReference type="GO" id="GO:0005886">
    <property type="term" value="C:plasma membrane"/>
    <property type="evidence" value="ECO:0007669"/>
    <property type="project" value="UniProtKB-SubCell"/>
</dbReference>
<dbReference type="Gene3D" id="1.10.4030.10">
    <property type="entry name" value="Porin chaperone SurA, peptide-binding domain"/>
    <property type="match status" value="1"/>
</dbReference>
<comment type="subcellular location">
    <subcellularLocation>
        <location evidence="1">Cell inner membrane</location>
        <topology evidence="1">Single-pass type II membrane protein</topology>
        <orientation evidence="1">Periplasmic side</orientation>
    </subcellularLocation>
</comment>
<evidence type="ECO:0000256" key="6">
    <source>
        <dbReference type="ARBA" id="ARBA00023136"/>
    </source>
</evidence>
<evidence type="ECO:0000256" key="7">
    <source>
        <dbReference type="ARBA" id="ARBA00023186"/>
    </source>
</evidence>
<dbReference type="Pfam" id="PF13624">
    <property type="entry name" value="SurA_N_3"/>
    <property type="match status" value="1"/>
</dbReference>
<keyword evidence="3" id="KW-0997">Cell inner membrane</keyword>
<dbReference type="InterPro" id="IPR023058">
    <property type="entry name" value="PPIase_PpiC_CS"/>
</dbReference>
<dbReference type="SUPFAM" id="SSF54534">
    <property type="entry name" value="FKBP-like"/>
    <property type="match status" value="1"/>
</dbReference>
<dbReference type="EMBL" id="NATQ01000055">
    <property type="protein sequence ID" value="OQX90432.1"/>
    <property type="molecule type" value="Genomic_DNA"/>
</dbReference>
<gene>
    <name evidence="14" type="ORF">B6D57_03210</name>
</gene>
<keyword evidence="2" id="KW-1003">Cell membrane</keyword>
<sequence length="667" mass="76682">MLRGIREGMKPIMWVVIIAFVGAIFLWGASTGIKLFTERRASTIAKVDGEAIKRDEFFIEMQREYALRLREARKQYQGSITKDMDNYLRTVSAQKTLEMLIYRQSLLNIAERMGIKIADDVIRDRVISSPAFQRGGEFDIELYRELLASELYMTPAEFEENLRKEMVCSFVIDIVASNSRISAKEVEELIRDSLTTADIEYVKIPVEKYKDDVKLGEDDVISYYQEHKERYWKPERVKVKYIYIDINEIAKDIEVSEKQMRAYYEQHKNDYLDMGMIHTRQILIAVPKDASPSEDARAKEKALRVIAELNSGADFSELAKKYSDHPSSSLGGDLGFYMPGQWGDEFDRNALELNAGEYTKEPVRDEEGYHIILREEDVPPYDEQKENIKEILTRAIAEERAEKKAQEVYESVKGGNSIDVEGMTLGLKVVETDYFSKDGFIKELGRMPSLANEAFKLNIGDVGRVLPITQSIAYAPPQLTGYIVFQVMDKKPSEIARIEDVREQVEKDALREKAFELALEEVENINRSRANGELTLEYIAEMTGEKIERRENISKGMGAPGIGNDFRILDSIFNLEIGKVSKPLRCRDGVCFVLVKSVKEPTDEEIEKHLSSTLKSMRESIRQGIYMDFYTALRNKVEVKMDVKELLAPQSEEEQAEMLRRMRNLMQ</sequence>
<dbReference type="Gene3D" id="3.10.50.40">
    <property type="match status" value="1"/>
</dbReference>
<dbReference type="InterPro" id="IPR046357">
    <property type="entry name" value="PPIase_dom_sf"/>
</dbReference>
<proteinExistence type="inferred from homology"/>
<dbReference type="InterPro" id="IPR000297">
    <property type="entry name" value="PPIase_PpiC"/>
</dbReference>
<protein>
    <recommendedName>
        <fullName evidence="9">Periplasmic chaperone PpiD</fullName>
    </recommendedName>
    <alternativeName>
        <fullName evidence="10">Periplasmic folding chaperone</fullName>
    </alternativeName>
</protein>
<keyword evidence="11" id="KW-0413">Isomerase</keyword>
<evidence type="ECO:0000313" key="15">
    <source>
        <dbReference type="Proteomes" id="UP000192611"/>
    </source>
</evidence>
<evidence type="ECO:0000256" key="5">
    <source>
        <dbReference type="ARBA" id="ARBA00022989"/>
    </source>
</evidence>
<dbReference type="Pfam" id="PF00639">
    <property type="entry name" value="Rotamase"/>
    <property type="match status" value="1"/>
</dbReference>
<evidence type="ECO:0000256" key="3">
    <source>
        <dbReference type="ARBA" id="ARBA00022519"/>
    </source>
</evidence>
<feature type="transmembrane region" description="Helical" evidence="12">
    <location>
        <begin position="12"/>
        <end position="30"/>
    </location>
</feature>
<keyword evidence="5 12" id="KW-1133">Transmembrane helix</keyword>
<evidence type="ECO:0000259" key="13">
    <source>
        <dbReference type="PROSITE" id="PS50198"/>
    </source>
</evidence>
<dbReference type="PROSITE" id="PS50198">
    <property type="entry name" value="PPIC_PPIASE_2"/>
    <property type="match status" value="1"/>
</dbReference>
<evidence type="ECO:0000313" key="14">
    <source>
        <dbReference type="EMBL" id="OQX90432.1"/>
    </source>
</evidence>
<dbReference type="InterPro" id="IPR052029">
    <property type="entry name" value="PpiD_chaperone"/>
</dbReference>
<evidence type="ECO:0000256" key="2">
    <source>
        <dbReference type="ARBA" id="ARBA00022475"/>
    </source>
</evidence>
<organism evidence="14 15">
    <name type="scientific">Candidatus Coatesbacteria bacterium 4484_99</name>
    <dbReference type="NCBI Taxonomy" id="1970774"/>
    <lineage>
        <taxon>Bacteria</taxon>
        <taxon>Candidatus Coatesiibacteriota</taxon>
    </lineage>
</organism>
<evidence type="ECO:0000256" key="12">
    <source>
        <dbReference type="SAM" id="Phobius"/>
    </source>
</evidence>
<keyword evidence="6 12" id="KW-0472">Membrane</keyword>
<keyword evidence="7" id="KW-0143">Chaperone</keyword>
<keyword evidence="4 12" id="KW-0812">Transmembrane</keyword>
<comment type="similarity">
    <text evidence="8">Belongs to the PpiD chaperone family.</text>
</comment>
<dbReference type="SUPFAM" id="SSF109998">
    <property type="entry name" value="Triger factor/SurA peptide-binding domain-like"/>
    <property type="match status" value="1"/>
</dbReference>
<dbReference type="Proteomes" id="UP000192611">
    <property type="component" value="Unassembled WGS sequence"/>
</dbReference>
<dbReference type="GO" id="GO:0003755">
    <property type="term" value="F:peptidyl-prolyl cis-trans isomerase activity"/>
    <property type="evidence" value="ECO:0007669"/>
    <property type="project" value="UniProtKB-KW"/>
</dbReference>
<evidence type="ECO:0000256" key="11">
    <source>
        <dbReference type="PROSITE-ProRule" id="PRU00278"/>
    </source>
</evidence>
<dbReference type="PANTHER" id="PTHR47529">
    <property type="entry name" value="PEPTIDYL-PROLYL CIS-TRANS ISOMERASE D"/>
    <property type="match status" value="1"/>
</dbReference>